<sequence length="838" mass="92624">MSCEEWLRTLGLSSLEKRRLRGDLVALCSFLRRGGGEGGAELFSWDPVTGYLQRAREETVGRGERVAEDDDTYTFTTIYRRKGVSILSKELKAQVQVLDFPEPCMAAHSQKLVLTMSLVLGRAITWLCGVPVHHCRFGAIPCTARGRQQTETSCQEWRCVTTPAGLLLCSSSTSPPEWVQGVISLLVVMKGNITAAFPKKWPDDFGGYFLAQVGSMQEKQIGNRNPVRGQRGGRQARVGGEVFHPSDHFCGPPLDPLQQVHVFPVLRAPELDAVLQVGSHQSGGEGQNHLPRPAGHTSFDAAQDTVGFLGCEHTLLDHVQLFIHQYPQVLLCRAVLNPFIQACIDTGGCPDPGVLGLVEPPEVHMGLLLKLVQVPLSGIPSLRCVNHTTQLGVICKFAEGALDPTVYGTDEDIKEYWSHLCSASRSTPILPCCKREHQVNQMCLFQIEQLCEQITDVKRRTPNTQDDTFVCDYRIDDNLKGVSHHMMNHYGVQGPVDGTVLRGELHGYIRIQKYHETSSKWNMVICSDKLLQELLVCFWPGPACTLLKGSWAGLGVPPAALLRPSTAPAHPHLSQPREPALAWASLPHTSSHPSGPAKPTCHHGQITREQPKWGRCPMPGEGAASLPLPPARLLGCEVGQPWLRGPALLPREVRVTESQNRLGWKRPLRSSSPTINLTLPRPPLNRVPKHHIYVSFKYLQGWRLNHFPGQPGPMLDNPSSEDIFPNTQSKPPLVQLEAISSGPITCYLGEETDPHLSTTSFQVVVESDKVSPQPPLLQAKQSQLPQPLLIRLVLQTLHQLRCPSLDTLQHLNVSLVVRGPKLNTVFEVRPHQCRVQGE</sequence>
<evidence type="ECO:0000313" key="1">
    <source>
        <dbReference type="EMBL" id="KAK4815585.1"/>
    </source>
</evidence>
<name>A0AAN7RTA4_MYCAM</name>
<comment type="caution">
    <text evidence="1">The sequence shown here is derived from an EMBL/GenBank/DDBJ whole genome shotgun (WGS) entry which is preliminary data.</text>
</comment>
<accession>A0AAN7RTA4</accession>
<keyword evidence="2" id="KW-1185">Reference proteome</keyword>
<dbReference type="Proteomes" id="UP001333110">
    <property type="component" value="Unassembled WGS sequence"/>
</dbReference>
<proteinExistence type="predicted"/>
<organism evidence="1 2">
    <name type="scientific">Mycteria americana</name>
    <name type="common">Wood stork</name>
    <dbReference type="NCBI Taxonomy" id="33587"/>
    <lineage>
        <taxon>Eukaryota</taxon>
        <taxon>Metazoa</taxon>
        <taxon>Chordata</taxon>
        <taxon>Craniata</taxon>
        <taxon>Vertebrata</taxon>
        <taxon>Euteleostomi</taxon>
        <taxon>Archelosauria</taxon>
        <taxon>Archosauria</taxon>
        <taxon>Dinosauria</taxon>
        <taxon>Saurischia</taxon>
        <taxon>Theropoda</taxon>
        <taxon>Coelurosauria</taxon>
        <taxon>Aves</taxon>
        <taxon>Neognathae</taxon>
        <taxon>Neoaves</taxon>
        <taxon>Aequornithes</taxon>
        <taxon>Ciconiiformes</taxon>
        <taxon>Ciconiidae</taxon>
        <taxon>Mycteria</taxon>
    </lineage>
</organism>
<reference evidence="1 2" key="1">
    <citation type="journal article" date="2023" name="J. Hered.">
        <title>Chromosome-level genome of the wood stork (Mycteria americana) provides insight into avian chromosome evolution.</title>
        <authorList>
            <person name="Flamio R. Jr."/>
            <person name="Ramstad K.M."/>
        </authorList>
    </citation>
    <scope>NUCLEOTIDE SEQUENCE [LARGE SCALE GENOMIC DNA]</scope>
    <source>
        <strain evidence="1">JAX WOST 10</strain>
    </source>
</reference>
<dbReference type="EMBL" id="JAUNZN010000009">
    <property type="protein sequence ID" value="KAK4815585.1"/>
    <property type="molecule type" value="Genomic_DNA"/>
</dbReference>
<gene>
    <name evidence="1" type="ORF">QYF61_004800</name>
</gene>
<protein>
    <submittedName>
        <fullName evidence="1">Uncharacterized protein</fullName>
    </submittedName>
</protein>
<evidence type="ECO:0000313" key="2">
    <source>
        <dbReference type="Proteomes" id="UP001333110"/>
    </source>
</evidence>
<dbReference type="AlphaFoldDB" id="A0AAN7RTA4"/>